<reference evidence="2" key="1">
    <citation type="submission" date="2019-12" db="EMBL/GenBank/DDBJ databases">
        <authorList>
            <person name="Olsen N.S."/>
            <person name="Junco L.M.F."/>
            <person name="Kot W."/>
            <person name="Hansen L.H."/>
        </authorList>
    </citation>
    <scope>NUCLEOTIDE SEQUENCE [LARGE SCALE GENOMIC DNA]</scope>
</reference>
<dbReference type="Proteomes" id="UP000464223">
    <property type="component" value="Segment"/>
</dbReference>
<dbReference type="EMBL" id="MN850598">
    <property type="protein sequence ID" value="QHR69341.1"/>
    <property type="molecule type" value="Genomic_DNA"/>
</dbReference>
<accession>A0A6B9WZK4</accession>
<gene>
    <name evidence="1" type="ORF">nieznany_8</name>
</gene>
<keyword evidence="2" id="KW-1185">Reference proteome</keyword>
<organism evidence="1 2">
    <name type="scientific">Escherichia phage nieznany</name>
    <dbReference type="NCBI Taxonomy" id="2696432"/>
    <lineage>
        <taxon>Viruses</taxon>
        <taxon>Duplodnaviria</taxon>
        <taxon>Heunggongvirae</taxon>
        <taxon>Uroviricota</taxon>
        <taxon>Caudoviricetes</taxon>
        <taxon>Stephanstirmvirinae</taxon>
        <taxon>Phapecoctavirus</taxon>
        <taxon>Phapecoctavirus nieznany</taxon>
    </lineage>
</organism>
<evidence type="ECO:0000313" key="2">
    <source>
        <dbReference type="Proteomes" id="UP000464223"/>
    </source>
</evidence>
<evidence type="ECO:0000313" key="1">
    <source>
        <dbReference type="EMBL" id="QHR69341.1"/>
    </source>
</evidence>
<proteinExistence type="predicted"/>
<name>A0A6B9WZK4_9CAUD</name>
<sequence length="71" mass="8171">MKIKDLPVGTKYKLAQAPRMDTTSTFIVVDIKYMQDTFGILEDEVGMSYCIDKNEIVPWRGHELCECIIVE</sequence>
<protein>
    <submittedName>
        <fullName evidence="1">Uncharacterized protein</fullName>
    </submittedName>
</protein>